<keyword evidence="4" id="KW-1185">Reference proteome</keyword>
<dbReference type="PROSITE" id="PS50020">
    <property type="entry name" value="WW_DOMAIN_2"/>
    <property type="match status" value="1"/>
</dbReference>
<evidence type="ECO:0000313" key="4">
    <source>
        <dbReference type="Proteomes" id="UP000092993"/>
    </source>
</evidence>
<gene>
    <name evidence="3" type="ORF">A0H81_03341</name>
</gene>
<sequence>MSSSSPDPDRTAPHSKSPDDVVDSERPSSSDSISTPLRKTPEPDNQADDLDTQASTSDSVSPTAAPSAGDWQAIWSSQYNTYYFYNSATQETTWVNPLQPTPEPAAEAGPVAAAPSASSTLTSTSEAYDIYTAAAVQGIDPSLAHLDPSLAAGPSAPSAFTYAAKFNARTGAFTRPDGRASLTEYERARRMSEFYFDVNAWEQDVEARKLQEAQEEAKGTEARLQESLAFWLQSYWKEFVCRLQSKFVFAWMIFVSPTRSTPVPVSTYQTSIARP</sequence>
<evidence type="ECO:0000259" key="2">
    <source>
        <dbReference type="PROSITE" id="PS50020"/>
    </source>
</evidence>
<dbReference type="Proteomes" id="UP000092993">
    <property type="component" value="Unassembled WGS sequence"/>
</dbReference>
<reference evidence="3 4" key="1">
    <citation type="submission" date="2016-03" db="EMBL/GenBank/DDBJ databases">
        <title>Whole genome sequencing of Grifola frondosa 9006-11.</title>
        <authorList>
            <person name="Min B."/>
            <person name="Park H."/>
            <person name="Kim J.-G."/>
            <person name="Cho H."/>
            <person name="Oh Y.-L."/>
            <person name="Kong W.-S."/>
            <person name="Choi I.-G."/>
        </authorList>
    </citation>
    <scope>NUCLEOTIDE SEQUENCE [LARGE SCALE GENOMIC DNA]</scope>
    <source>
        <strain evidence="3 4">9006-11</strain>
    </source>
</reference>
<feature type="compositionally biased region" description="Basic and acidic residues" evidence="1">
    <location>
        <begin position="7"/>
        <end position="28"/>
    </location>
</feature>
<dbReference type="AlphaFoldDB" id="A0A1C7MJG0"/>
<dbReference type="InterPro" id="IPR001202">
    <property type="entry name" value="WW_dom"/>
</dbReference>
<dbReference type="PROSITE" id="PS01159">
    <property type="entry name" value="WW_DOMAIN_1"/>
    <property type="match status" value="1"/>
</dbReference>
<dbReference type="OMA" id="FAWMIFV"/>
<feature type="domain" description="WW" evidence="2">
    <location>
        <begin position="65"/>
        <end position="99"/>
    </location>
</feature>
<dbReference type="CDD" id="cd00201">
    <property type="entry name" value="WW"/>
    <property type="match status" value="1"/>
</dbReference>
<feature type="region of interest" description="Disordered" evidence="1">
    <location>
        <begin position="1"/>
        <end position="67"/>
    </location>
</feature>
<proteinExistence type="predicted"/>
<evidence type="ECO:0000313" key="3">
    <source>
        <dbReference type="EMBL" id="OBZ76757.1"/>
    </source>
</evidence>
<dbReference type="EMBL" id="LUGG01000003">
    <property type="protein sequence ID" value="OBZ76757.1"/>
    <property type="molecule type" value="Genomic_DNA"/>
</dbReference>
<dbReference type="InterPro" id="IPR036020">
    <property type="entry name" value="WW_dom_sf"/>
</dbReference>
<evidence type="ECO:0000256" key="1">
    <source>
        <dbReference type="SAM" id="MobiDB-lite"/>
    </source>
</evidence>
<dbReference type="SUPFAM" id="SSF51045">
    <property type="entry name" value="WW domain"/>
    <property type="match status" value="1"/>
</dbReference>
<feature type="compositionally biased region" description="Low complexity" evidence="1">
    <location>
        <begin position="104"/>
        <end position="118"/>
    </location>
</feature>
<dbReference type="Pfam" id="PF00397">
    <property type="entry name" value="WW"/>
    <property type="match status" value="1"/>
</dbReference>
<feature type="region of interest" description="Disordered" evidence="1">
    <location>
        <begin position="95"/>
        <end position="118"/>
    </location>
</feature>
<protein>
    <recommendedName>
        <fullName evidence="2">WW domain-containing protein</fullName>
    </recommendedName>
</protein>
<organism evidence="3 4">
    <name type="scientific">Grifola frondosa</name>
    <name type="common">Maitake</name>
    <name type="synonym">Polyporus frondosus</name>
    <dbReference type="NCBI Taxonomy" id="5627"/>
    <lineage>
        <taxon>Eukaryota</taxon>
        <taxon>Fungi</taxon>
        <taxon>Dikarya</taxon>
        <taxon>Basidiomycota</taxon>
        <taxon>Agaricomycotina</taxon>
        <taxon>Agaricomycetes</taxon>
        <taxon>Polyporales</taxon>
        <taxon>Grifolaceae</taxon>
        <taxon>Grifola</taxon>
    </lineage>
</organism>
<comment type="caution">
    <text evidence="3">The sequence shown here is derived from an EMBL/GenBank/DDBJ whole genome shotgun (WGS) entry which is preliminary data.</text>
</comment>
<dbReference type="Gene3D" id="2.20.70.10">
    <property type="match status" value="1"/>
</dbReference>
<name>A0A1C7MJG0_GRIFR</name>
<accession>A0A1C7MJG0</accession>
<feature type="compositionally biased region" description="Polar residues" evidence="1">
    <location>
        <begin position="52"/>
        <end position="64"/>
    </location>
</feature>
<dbReference type="SMART" id="SM00456">
    <property type="entry name" value="WW"/>
    <property type="match status" value="1"/>
</dbReference>
<dbReference type="OrthoDB" id="2444812at2759"/>